<feature type="transmembrane region" description="Helical" evidence="5">
    <location>
        <begin position="179"/>
        <end position="201"/>
    </location>
</feature>
<dbReference type="Pfam" id="PF04932">
    <property type="entry name" value="Wzy_C"/>
    <property type="match status" value="1"/>
</dbReference>
<proteinExistence type="predicted"/>
<organism evidence="7 8">
    <name type="scientific">Actinomycetospora termitidis</name>
    <dbReference type="NCBI Taxonomy" id="3053470"/>
    <lineage>
        <taxon>Bacteria</taxon>
        <taxon>Bacillati</taxon>
        <taxon>Actinomycetota</taxon>
        <taxon>Actinomycetes</taxon>
        <taxon>Pseudonocardiales</taxon>
        <taxon>Pseudonocardiaceae</taxon>
        <taxon>Actinomycetospora</taxon>
    </lineage>
</organism>
<dbReference type="PANTHER" id="PTHR37422">
    <property type="entry name" value="TEICHURONIC ACID BIOSYNTHESIS PROTEIN TUAE"/>
    <property type="match status" value="1"/>
</dbReference>
<dbReference type="RefSeq" id="WP_286055564.1">
    <property type="nucleotide sequence ID" value="NZ_JASVWF010000006.1"/>
</dbReference>
<evidence type="ECO:0000256" key="2">
    <source>
        <dbReference type="ARBA" id="ARBA00022692"/>
    </source>
</evidence>
<feature type="transmembrane region" description="Helical" evidence="5">
    <location>
        <begin position="221"/>
        <end position="243"/>
    </location>
</feature>
<evidence type="ECO:0000256" key="1">
    <source>
        <dbReference type="ARBA" id="ARBA00004141"/>
    </source>
</evidence>
<feature type="transmembrane region" description="Helical" evidence="5">
    <location>
        <begin position="391"/>
        <end position="414"/>
    </location>
</feature>
<evidence type="ECO:0000256" key="5">
    <source>
        <dbReference type="SAM" id="Phobius"/>
    </source>
</evidence>
<evidence type="ECO:0000313" key="7">
    <source>
        <dbReference type="EMBL" id="MDL5158999.1"/>
    </source>
</evidence>
<feature type="transmembrane region" description="Helical" evidence="5">
    <location>
        <begin position="277"/>
        <end position="293"/>
    </location>
</feature>
<feature type="transmembrane region" description="Helical" evidence="5">
    <location>
        <begin position="87"/>
        <end position="106"/>
    </location>
</feature>
<sequence>MLLLRRADRVRSALPLRDRAVGLGAAVAVAVAGVLAPHTAGPVLLLAGLGGAVVILALVEPAAALLLLMTTAFLRSAIHEQALDVPLPGLLLLVAVAGLLVAVLRGRLAFPRLGAPEIAMGLYLAVNVASWLSPHALAALNPRGGPQSVPVLIVTGIAFPFTAYLLGRAGGGDPRVVSAFSWWVVAATAYSALIAVMQFHGLSAFVLPRSVVESPSWPDRAVGVFDQPVTNGVLFVVGLLLCLRLGGEASRPRRERWIAHVVAVGAVYGIYLTHTRAVWLVTGLALLAAPLVSHAYRRGAAVILAVAVAGIVANWAAFTGTDRAAGGVGTTSEIDDRLNIIATAVRAVGSEPLLGWGIGRFPQVNTLYHEQWSTAVDWRRGFGIASHETELAVVVELGVLGLLLWIAVLVLILRRVLAARRGPTRATADTALLAVLVVIVVGFTVDIRFLDFAWTLAFLLAGLAVGPGRPRPEPIAPRLERIRIGAPR</sequence>
<feature type="transmembrane region" description="Helical" evidence="5">
    <location>
        <begin position="426"/>
        <end position="445"/>
    </location>
</feature>
<evidence type="ECO:0000259" key="6">
    <source>
        <dbReference type="Pfam" id="PF04932"/>
    </source>
</evidence>
<dbReference type="Proteomes" id="UP001231924">
    <property type="component" value="Unassembled WGS sequence"/>
</dbReference>
<name>A0ABT7MFS4_9PSEU</name>
<keyword evidence="2 5" id="KW-0812">Transmembrane</keyword>
<dbReference type="GO" id="GO:0016874">
    <property type="term" value="F:ligase activity"/>
    <property type="evidence" value="ECO:0007669"/>
    <property type="project" value="UniProtKB-KW"/>
</dbReference>
<keyword evidence="7" id="KW-0436">Ligase</keyword>
<protein>
    <submittedName>
        <fullName evidence="7">O-antigen ligase family protein</fullName>
    </submittedName>
</protein>
<keyword evidence="8" id="KW-1185">Reference proteome</keyword>
<evidence type="ECO:0000313" key="8">
    <source>
        <dbReference type="Proteomes" id="UP001231924"/>
    </source>
</evidence>
<keyword evidence="3 5" id="KW-1133">Transmembrane helix</keyword>
<dbReference type="InterPro" id="IPR007016">
    <property type="entry name" value="O-antigen_ligase-rel_domated"/>
</dbReference>
<reference evidence="7 8" key="1">
    <citation type="submission" date="2023-06" db="EMBL/GenBank/DDBJ databases">
        <title>Actinomycetospora Odt1-22.</title>
        <authorList>
            <person name="Supong K."/>
        </authorList>
    </citation>
    <scope>NUCLEOTIDE SEQUENCE [LARGE SCALE GENOMIC DNA]</scope>
    <source>
        <strain evidence="7 8">Odt1-22</strain>
    </source>
</reference>
<accession>A0ABT7MFS4</accession>
<feature type="transmembrane region" description="Helical" evidence="5">
    <location>
        <begin position="149"/>
        <end position="167"/>
    </location>
</feature>
<dbReference type="InterPro" id="IPR051533">
    <property type="entry name" value="WaaL-like"/>
</dbReference>
<feature type="domain" description="O-antigen ligase-related" evidence="6">
    <location>
        <begin position="262"/>
        <end position="406"/>
    </location>
</feature>
<dbReference type="PANTHER" id="PTHR37422:SF13">
    <property type="entry name" value="LIPOPOLYSACCHARIDE BIOSYNTHESIS PROTEIN PA4999-RELATED"/>
    <property type="match status" value="1"/>
</dbReference>
<keyword evidence="4 5" id="KW-0472">Membrane</keyword>
<evidence type="ECO:0000256" key="4">
    <source>
        <dbReference type="ARBA" id="ARBA00023136"/>
    </source>
</evidence>
<feature type="transmembrane region" description="Helical" evidence="5">
    <location>
        <begin position="255"/>
        <end position="271"/>
    </location>
</feature>
<feature type="transmembrane region" description="Helical" evidence="5">
    <location>
        <begin position="300"/>
        <end position="318"/>
    </location>
</feature>
<feature type="transmembrane region" description="Helical" evidence="5">
    <location>
        <begin position="43"/>
        <end position="67"/>
    </location>
</feature>
<gene>
    <name evidence="7" type="ORF">QRT03_23735</name>
</gene>
<feature type="transmembrane region" description="Helical" evidence="5">
    <location>
        <begin position="20"/>
        <end position="36"/>
    </location>
</feature>
<comment type="caution">
    <text evidence="7">The sequence shown here is derived from an EMBL/GenBank/DDBJ whole genome shotgun (WGS) entry which is preliminary data.</text>
</comment>
<evidence type="ECO:0000256" key="3">
    <source>
        <dbReference type="ARBA" id="ARBA00022989"/>
    </source>
</evidence>
<comment type="subcellular location">
    <subcellularLocation>
        <location evidence="1">Membrane</location>
        <topology evidence="1">Multi-pass membrane protein</topology>
    </subcellularLocation>
</comment>
<dbReference type="EMBL" id="JASVWF010000006">
    <property type="protein sequence ID" value="MDL5158999.1"/>
    <property type="molecule type" value="Genomic_DNA"/>
</dbReference>